<keyword evidence="4" id="KW-0749">Sporulation</keyword>
<comment type="similarity">
    <text evidence="2">Belongs to the SsgA family.</text>
</comment>
<evidence type="ECO:0000256" key="6">
    <source>
        <dbReference type="ARBA" id="ARBA00023306"/>
    </source>
</evidence>
<evidence type="ECO:0000256" key="1">
    <source>
        <dbReference type="ARBA" id="ARBA00004431"/>
    </source>
</evidence>
<evidence type="ECO:0000313" key="7">
    <source>
        <dbReference type="EMBL" id="KJE23633.1"/>
    </source>
</evidence>
<reference evidence="8" key="1">
    <citation type="submission" date="2015-02" db="EMBL/GenBank/DDBJ databases">
        <title>Draft Genome of Frankia sp. CpI1-S.</title>
        <authorList>
            <person name="Oshone R.T."/>
            <person name="Ngom M."/>
            <person name="Ghodhbane-Gtari F."/>
            <person name="Gtari M."/>
            <person name="Morris K."/>
            <person name="Thomas K."/>
            <person name="Sen A."/>
            <person name="Tisa L.S."/>
        </authorList>
    </citation>
    <scope>NUCLEOTIDE SEQUENCE [LARGE SCALE GENOMIC DNA]</scope>
    <source>
        <strain evidence="8">CpI1-S</strain>
    </source>
</reference>
<keyword evidence="6" id="KW-0131">Cell cycle</keyword>
<evidence type="ECO:0000256" key="4">
    <source>
        <dbReference type="ARBA" id="ARBA00022969"/>
    </source>
</evidence>
<evidence type="ECO:0000256" key="5">
    <source>
        <dbReference type="ARBA" id="ARBA00023210"/>
    </source>
</evidence>
<dbReference type="GO" id="GO:0030435">
    <property type="term" value="P:sporulation resulting in formation of a cellular spore"/>
    <property type="evidence" value="ECO:0007669"/>
    <property type="project" value="UniProtKB-KW"/>
</dbReference>
<name>A0A0D8BH72_9ACTN</name>
<dbReference type="Pfam" id="PF04686">
    <property type="entry name" value="SsgA"/>
    <property type="match status" value="1"/>
</dbReference>
<evidence type="ECO:0000256" key="2">
    <source>
        <dbReference type="ARBA" id="ARBA00009323"/>
    </source>
</evidence>
<sequence length="137" mass="14698">MLGEDVTAEFVVDDAASRGRVTVFQICWRACDPLAVSMTLVSRPEHPALPQGSWVAPRDALRAGLEAAVGDGDVRIGPDPGEGGVRLDLVDGDRHSVVVLATASLRSFLDRTERLVPTGQEHTEQELDTVLANLLQT</sequence>
<protein>
    <submittedName>
        <fullName evidence="7">Sporulation and cell division protein, SsgA</fullName>
    </submittedName>
</protein>
<dbReference type="PATRIC" id="fig|1502723.3.peg.960"/>
<reference evidence="7 8" key="2">
    <citation type="journal article" date="2016" name="Genome Announc.">
        <title>Permanent Draft Genome Sequences for Two Variants of Frankia sp. Strain CpI1, the First Frankia Strain Isolated from Root Nodules of Comptonia peregrina.</title>
        <authorList>
            <person name="Oshone R."/>
            <person name="Hurst S.G.IV."/>
            <person name="Abebe-Akele F."/>
            <person name="Simpson S."/>
            <person name="Morris K."/>
            <person name="Thomas W.K."/>
            <person name="Tisa L.S."/>
        </authorList>
    </citation>
    <scope>NUCLEOTIDE SEQUENCE [LARGE SCALE GENOMIC DNA]</scope>
    <source>
        <strain evidence="8">CpI1-S</strain>
    </source>
</reference>
<organism evidence="7 8">
    <name type="scientific">Frankia torreyi</name>
    <dbReference type="NCBI Taxonomy" id="1856"/>
    <lineage>
        <taxon>Bacteria</taxon>
        <taxon>Bacillati</taxon>
        <taxon>Actinomycetota</taxon>
        <taxon>Actinomycetes</taxon>
        <taxon>Frankiales</taxon>
        <taxon>Frankiaceae</taxon>
        <taxon>Frankia</taxon>
    </lineage>
</organism>
<dbReference type="OrthoDB" id="3853096at2"/>
<dbReference type="GO" id="GO:0000917">
    <property type="term" value="P:division septum assembly"/>
    <property type="evidence" value="ECO:0007669"/>
    <property type="project" value="UniProtKB-KW"/>
</dbReference>
<evidence type="ECO:0000256" key="3">
    <source>
        <dbReference type="ARBA" id="ARBA00022618"/>
    </source>
</evidence>
<dbReference type="EMBL" id="JYFN01000012">
    <property type="protein sequence ID" value="KJE23633.1"/>
    <property type="molecule type" value="Genomic_DNA"/>
</dbReference>
<comment type="subcellular location">
    <subcellularLocation>
        <location evidence="1">Cell septum</location>
    </subcellularLocation>
</comment>
<dbReference type="InterPro" id="IPR038658">
    <property type="entry name" value="SsgB_sf"/>
</dbReference>
<evidence type="ECO:0000313" key="8">
    <source>
        <dbReference type="Proteomes" id="UP000032545"/>
    </source>
</evidence>
<dbReference type="RefSeq" id="WP_044884742.1">
    <property type="nucleotide sequence ID" value="NZ_JYFN01000012.1"/>
</dbReference>
<gene>
    <name evidence="7" type="ORF">FF36_02082</name>
</gene>
<proteinExistence type="inferred from homology"/>
<accession>A0A0D8BH72</accession>
<dbReference type="InterPro" id="IPR006776">
    <property type="entry name" value="SsgB"/>
</dbReference>
<dbReference type="AlphaFoldDB" id="A0A0D8BH72"/>
<comment type="caution">
    <text evidence="7">The sequence shown here is derived from an EMBL/GenBank/DDBJ whole genome shotgun (WGS) entry which is preliminary data.</text>
</comment>
<dbReference type="Proteomes" id="UP000032545">
    <property type="component" value="Unassembled WGS sequence"/>
</dbReference>
<keyword evidence="5" id="KW-0717">Septation</keyword>
<dbReference type="Gene3D" id="2.30.31.20">
    <property type="entry name" value="Sporulation-specific cell division protein SsgB"/>
    <property type="match status" value="1"/>
</dbReference>
<keyword evidence="8" id="KW-1185">Reference proteome</keyword>
<keyword evidence="3 7" id="KW-0132">Cell division</keyword>
<dbReference type="GO" id="GO:0030428">
    <property type="term" value="C:cell septum"/>
    <property type="evidence" value="ECO:0007669"/>
    <property type="project" value="UniProtKB-SubCell"/>
</dbReference>